<dbReference type="GO" id="GO:0006302">
    <property type="term" value="P:double-strand break repair"/>
    <property type="evidence" value="ECO:0007669"/>
    <property type="project" value="InterPro"/>
</dbReference>
<keyword evidence="5" id="KW-0540">Nuclease</keyword>
<dbReference type="AlphaFoldDB" id="W4QSF5"/>
<proteinExistence type="inferred from homology"/>
<sequence length="116" mass="13330">MKPLKITITAFGPYKNVETIDFTELKEQRLFVISGNTGAGKTTIFDAICFALYGDASGEDRSDSRMLRSQFADEDIHTSVDFQFILRNRTYRVFRQMAHVKARIKPPLVISMKFMK</sequence>
<evidence type="ECO:0000256" key="2">
    <source>
        <dbReference type="ARBA" id="ARBA00011322"/>
    </source>
</evidence>
<dbReference type="PANTHER" id="PTHR32114:SF2">
    <property type="entry name" value="ABC TRANSPORTER ABCH.3"/>
    <property type="match status" value="1"/>
</dbReference>
<dbReference type="EMBL" id="BAUV01000011">
    <property type="protein sequence ID" value="GAE34857.1"/>
    <property type="molecule type" value="Genomic_DNA"/>
</dbReference>
<feature type="domain" description="Rad50/SbcC-type AAA" evidence="4">
    <location>
        <begin position="5"/>
        <end position="89"/>
    </location>
</feature>
<comment type="caution">
    <text evidence="5">The sequence shown here is derived from an EMBL/GenBank/DDBJ whole genome shotgun (WGS) entry which is preliminary data.</text>
</comment>
<dbReference type="InterPro" id="IPR038729">
    <property type="entry name" value="Rad50/SbcC_AAA"/>
</dbReference>
<evidence type="ECO:0000313" key="6">
    <source>
        <dbReference type="Proteomes" id="UP000018896"/>
    </source>
</evidence>
<dbReference type="InterPro" id="IPR027417">
    <property type="entry name" value="P-loop_NTPase"/>
</dbReference>
<dbReference type="OrthoDB" id="9795626at2"/>
<gene>
    <name evidence="5" type="ORF">JCM9157_1937</name>
</gene>
<evidence type="ECO:0000259" key="4">
    <source>
        <dbReference type="Pfam" id="PF13476"/>
    </source>
</evidence>
<accession>W4QSF5</accession>
<comment type="similarity">
    <text evidence="1">Belongs to the SMC family. SbcC subfamily.</text>
</comment>
<organism evidence="5 6">
    <name type="scientific">Halalkalibacter akibai (strain ATCC 43226 / DSM 21942 / CIP 109018 / JCM 9157 / 1139)</name>
    <name type="common">Bacillus akibai</name>
    <dbReference type="NCBI Taxonomy" id="1236973"/>
    <lineage>
        <taxon>Bacteria</taxon>
        <taxon>Bacillati</taxon>
        <taxon>Bacillota</taxon>
        <taxon>Bacilli</taxon>
        <taxon>Bacillales</taxon>
        <taxon>Bacillaceae</taxon>
        <taxon>Halalkalibacter</taxon>
    </lineage>
</organism>
<dbReference type="GO" id="GO:0016887">
    <property type="term" value="F:ATP hydrolysis activity"/>
    <property type="evidence" value="ECO:0007669"/>
    <property type="project" value="InterPro"/>
</dbReference>
<evidence type="ECO:0000313" key="5">
    <source>
        <dbReference type="EMBL" id="GAE34857.1"/>
    </source>
</evidence>
<name>W4QSF5_HALA3</name>
<dbReference type="Gene3D" id="3.40.50.300">
    <property type="entry name" value="P-loop containing nucleotide triphosphate hydrolases"/>
    <property type="match status" value="1"/>
</dbReference>
<keyword evidence="5" id="KW-0269">Exonuclease</keyword>
<dbReference type="SUPFAM" id="SSF52540">
    <property type="entry name" value="P-loop containing nucleoside triphosphate hydrolases"/>
    <property type="match status" value="1"/>
</dbReference>
<comment type="subunit">
    <text evidence="2">Heterodimer of SbcC and SbcD.</text>
</comment>
<keyword evidence="5" id="KW-0378">Hydrolase</keyword>
<dbReference type="PANTHER" id="PTHR32114">
    <property type="entry name" value="ABC TRANSPORTER ABCH.3"/>
    <property type="match status" value="1"/>
</dbReference>
<evidence type="ECO:0000256" key="1">
    <source>
        <dbReference type="ARBA" id="ARBA00006930"/>
    </source>
</evidence>
<evidence type="ECO:0000256" key="3">
    <source>
        <dbReference type="ARBA" id="ARBA00013368"/>
    </source>
</evidence>
<dbReference type="STRING" id="1236973.JCM9157_1937"/>
<keyword evidence="6" id="KW-1185">Reference proteome</keyword>
<reference evidence="5 6" key="1">
    <citation type="journal article" date="2014" name="Genome Announc.">
        <title>Draft Genome Sequences of Three Alkaliphilic Bacillus Strains, Bacillus wakoensis JCM 9140T, Bacillus akibai JCM 9157T, and Bacillus hemicellulosilyticus JCM 9152T.</title>
        <authorList>
            <person name="Yuki M."/>
            <person name="Oshima K."/>
            <person name="Suda W."/>
            <person name="Oshida Y."/>
            <person name="Kitamura K."/>
            <person name="Iida T."/>
            <person name="Hattori M."/>
            <person name="Ohkuma M."/>
        </authorList>
    </citation>
    <scope>NUCLEOTIDE SEQUENCE [LARGE SCALE GENOMIC DNA]</scope>
    <source>
        <strain evidence="5 6">JCM 9157</strain>
    </source>
</reference>
<dbReference type="eggNOG" id="COG0419">
    <property type="taxonomic scope" value="Bacteria"/>
</dbReference>
<dbReference type="Proteomes" id="UP000018896">
    <property type="component" value="Unassembled WGS sequence"/>
</dbReference>
<dbReference type="GO" id="GO:0004527">
    <property type="term" value="F:exonuclease activity"/>
    <property type="evidence" value="ECO:0007669"/>
    <property type="project" value="UniProtKB-KW"/>
</dbReference>
<protein>
    <recommendedName>
        <fullName evidence="3">Nuclease SbcCD subunit C</fullName>
    </recommendedName>
</protein>
<dbReference type="Pfam" id="PF13476">
    <property type="entry name" value="AAA_23"/>
    <property type="match status" value="1"/>
</dbReference>
<dbReference type="RefSeq" id="WP_052013033.1">
    <property type="nucleotide sequence ID" value="NZ_BAUV01000011.1"/>
</dbReference>